<keyword evidence="2" id="KW-0732">Signal</keyword>
<feature type="region of interest" description="Disordered" evidence="1">
    <location>
        <begin position="861"/>
        <end position="882"/>
    </location>
</feature>
<keyword evidence="4" id="KW-0378">Hydrolase</keyword>
<dbReference type="InterPro" id="IPR036691">
    <property type="entry name" value="Endo/exonu/phosph_ase_sf"/>
</dbReference>
<evidence type="ECO:0000259" key="3">
    <source>
        <dbReference type="PROSITE" id="PS51841"/>
    </source>
</evidence>
<dbReference type="Gene3D" id="3.60.10.10">
    <property type="entry name" value="Endonuclease/exonuclease/phosphatase"/>
    <property type="match status" value="1"/>
</dbReference>
<feature type="signal peptide" evidence="2">
    <location>
        <begin position="1"/>
        <end position="30"/>
    </location>
</feature>
<keyword evidence="4" id="KW-0255">Endonuclease</keyword>
<feature type="domain" description="LTD" evidence="3">
    <location>
        <begin position="25"/>
        <end position="198"/>
    </location>
</feature>
<keyword evidence="4" id="KW-0540">Nuclease</keyword>
<evidence type="ECO:0000313" key="5">
    <source>
        <dbReference type="Proteomes" id="UP000433309"/>
    </source>
</evidence>
<feature type="chain" id="PRO_5026285287" evidence="2">
    <location>
        <begin position="31"/>
        <end position="1005"/>
    </location>
</feature>
<dbReference type="InterPro" id="IPR001322">
    <property type="entry name" value="Lamin_tail_dom"/>
</dbReference>
<dbReference type="Pfam" id="PF00932">
    <property type="entry name" value="LTD"/>
    <property type="match status" value="1"/>
</dbReference>
<keyword evidence="5" id="KW-1185">Reference proteome</keyword>
<proteinExistence type="predicted"/>
<evidence type="ECO:0000313" key="4">
    <source>
        <dbReference type="EMBL" id="MRW93048.1"/>
    </source>
</evidence>
<dbReference type="Gene3D" id="2.60.40.1260">
    <property type="entry name" value="Lamin Tail domain"/>
    <property type="match status" value="1"/>
</dbReference>
<sequence>MYTLPSVSVPGRRTVMAAALLGALVAPAFADSSVVISQVYGGGGNSGAKYKNDFIELFNRSATAVDITGWSVQYASATGTSWSVTKITKSTVLQPGQYYLVAEAAGSAGTDELPTADLSGTLALSATTGKVALVNSTTALSGAAPVAGTFVDLIGFGTAGYFEGSAAGTLSNTTAALRANAGCTDTDNNANDFVTSGAPTPRNTATALNVCGAPAQPPIVPTCPANLSLAYGINGSADLSATDTDGIVNSAVITSTAVPGISLLNFLAASAVGGTATANLSVASTVQAGTYPIAIKFGNDQGQEASCAISVSVAAPAAVSHSIPQIQGEGDTSPYAGTIQTTEGVVTAKVASGFFIQDEAGDGNPLTSDGLFVYTTAANIGTVQIGDRIRISGSIAEYTPTGATRSYTEMQSVTAITKLAGGISIAPTNIQLPFANLGQVEGMLVRFPQALTLSQLEYLGTRGEITLSSGRLEIASNHYRPGTTEAIAQAAANKINQIILDDGIFVTPTTIPYLGADGSLRAGDTVSNLTGVVDFGATGGGGAGFKLQPTIAPVFSQDNPRTDPPALAAGNIKVASANVLNYFTTFTDGTDVEGNTGQGCSLGSSVAKSNCRGADNLNEFNRQSAKIVGELKAINADVYGLMEIQNSGEYTVTKLVDLLNEAISPGTGLKTYAVVPKPAATGTDAIRVAMIYKPSSLTLVGGALTDADSINNRPPMAQTFQAANGAKFSLVVNHLKSKGSCPTDGSKDTDQGDSQSCWNATRVKQAQRLTGTFVPQVVSAAGDAKVLLIGDFNSYGYEDPIAAITATGFVNQLERYVRGGGNMPYSFVYNGEVGYLDHALASAALSPQVVDAAEWHNNADEPTVLDYNTDGKPEDKYTSAPYRASDHDPVVISLNLQAPYSDVSSSVKAVSSGLVYARLTGQWSGTLSITNTSGAAITGPLQIALNGLPSGVTLVNASGSHSGVPYLTANTSSLAAGATLTVTVNFTKTGTAAISYTPQVFSGTF</sequence>
<dbReference type="SUPFAM" id="SSF56219">
    <property type="entry name" value="DNase I-like"/>
    <property type="match status" value="1"/>
</dbReference>
<evidence type="ECO:0000256" key="1">
    <source>
        <dbReference type="SAM" id="MobiDB-lite"/>
    </source>
</evidence>
<dbReference type="CDD" id="cd10283">
    <property type="entry name" value="MnuA_DNase1-like"/>
    <property type="match status" value="1"/>
</dbReference>
<evidence type="ECO:0000256" key="2">
    <source>
        <dbReference type="SAM" id="SignalP"/>
    </source>
</evidence>
<dbReference type="NCBIfam" id="NF033681">
    <property type="entry name" value="ExeM_NucH_DNase"/>
    <property type="match status" value="1"/>
</dbReference>
<dbReference type="InterPro" id="IPR005135">
    <property type="entry name" value="Endo/exonuclease/phosphatase"/>
</dbReference>
<name>A0A6I2L4H8_9BURK</name>
<dbReference type="InterPro" id="IPR036415">
    <property type="entry name" value="Lamin_tail_dom_sf"/>
</dbReference>
<accession>A0A6I2L4H8</accession>
<dbReference type="CDD" id="cd04486">
    <property type="entry name" value="YhcR_OBF_like"/>
    <property type="match status" value="1"/>
</dbReference>
<dbReference type="InterPro" id="IPR047971">
    <property type="entry name" value="ExeM-like"/>
</dbReference>
<organism evidence="4 5">
    <name type="scientific">Duganella guangzhouensis</name>
    <dbReference type="NCBI Taxonomy" id="2666084"/>
    <lineage>
        <taxon>Bacteria</taxon>
        <taxon>Pseudomonadati</taxon>
        <taxon>Pseudomonadota</taxon>
        <taxon>Betaproteobacteria</taxon>
        <taxon>Burkholderiales</taxon>
        <taxon>Oxalobacteraceae</taxon>
        <taxon>Telluria group</taxon>
        <taxon>Duganella</taxon>
    </lineage>
</organism>
<comment type="caution">
    <text evidence="4">The sequence shown here is derived from an EMBL/GenBank/DDBJ whole genome shotgun (WGS) entry which is preliminary data.</text>
</comment>
<reference evidence="4 5" key="1">
    <citation type="submission" date="2019-11" db="EMBL/GenBank/DDBJ databases">
        <title>Novel species isolated from a subtropical stream in China.</title>
        <authorList>
            <person name="Lu H."/>
        </authorList>
    </citation>
    <scope>NUCLEOTIDE SEQUENCE [LARGE SCALE GENOMIC DNA]</scope>
    <source>
        <strain evidence="4 5">FT80W</strain>
    </source>
</reference>
<dbReference type="RefSeq" id="WP_154381051.1">
    <property type="nucleotide sequence ID" value="NZ_WKJK01000014.1"/>
</dbReference>
<dbReference type="Proteomes" id="UP000433309">
    <property type="component" value="Unassembled WGS sequence"/>
</dbReference>
<dbReference type="AlphaFoldDB" id="A0A6I2L4H8"/>
<gene>
    <name evidence="4" type="ORF">GJ699_23905</name>
</gene>
<dbReference type="PANTHER" id="PTHR42834">
    <property type="entry name" value="ENDONUCLEASE/EXONUCLEASE/PHOSPHATASE FAMILY PROTEIN (AFU_ORTHOLOGUE AFUA_3G09210)"/>
    <property type="match status" value="1"/>
</dbReference>
<dbReference type="EMBL" id="WKJK01000014">
    <property type="protein sequence ID" value="MRW93048.1"/>
    <property type="molecule type" value="Genomic_DNA"/>
</dbReference>
<dbReference type="GO" id="GO:0004519">
    <property type="term" value="F:endonuclease activity"/>
    <property type="evidence" value="ECO:0007669"/>
    <property type="project" value="UniProtKB-KW"/>
</dbReference>
<dbReference type="PANTHER" id="PTHR42834:SF1">
    <property type="entry name" value="ENDONUCLEASE_EXONUCLEASE_PHOSPHATASE FAMILY PROTEIN (AFU_ORTHOLOGUE AFUA_3G09210)"/>
    <property type="match status" value="1"/>
</dbReference>
<dbReference type="PROSITE" id="PS51841">
    <property type="entry name" value="LTD"/>
    <property type="match status" value="1"/>
</dbReference>
<dbReference type="SUPFAM" id="SSF74853">
    <property type="entry name" value="Lamin A/C globular tail domain"/>
    <property type="match status" value="1"/>
</dbReference>
<protein>
    <submittedName>
        <fullName evidence="4">ExeM/NucH family extracellular endonuclease</fullName>
    </submittedName>
</protein>
<dbReference type="Pfam" id="PF03372">
    <property type="entry name" value="Exo_endo_phos"/>
    <property type="match status" value="1"/>
</dbReference>